<proteinExistence type="predicted"/>
<keyword evidence="3" id="KW-1185">Reference proteome</keyword>
<dbReference type="RefSeq" id="WP_129832576.1">
    <property type="nucleotide sequence ID" value="NZ_CP035704.1"/>
</dbReference>
<dbReference type="Proteomes" id="UP000291562">
    <property type="component" value="Chromosome"/>
</dbReference>
<gene>
    <name evidence="2" type="ORF">ELE36_08045</name>
</gene>
<accession>A0A411HIU2</accession>
<dbReference type="KEGG" id="xbc:ELE36_08045"/>
<feature type="signal peptide" evidence="1">
    <location>
        <begin position="1"/>
        <end position="23"/>
    </location>
</feature>
<reference evidence="2 3" key="1">
    <citation type="submission" date="2019-01" db="EMBL/GenBank/DDBJ databases">
        <title>Pseudolysobacter antarctica gen. nov., sp. nov., isolated from Fildes Peninsula, Antarctica.</title>
        <authorList>
            <person name="Wei Z."/>
            <person name="Peng F."/>
        </authorList>
    </citation>
    <scope>NUCLEOTIDE SEQUENCE [LARGE SCALE GENOMIC DNA]</scope>
    <source>
        <strain evidence="2 3">AQ6-296</strain>
    </source>
</reference>
<dbReference type="EMBL" id="CP035704">
    <property type="protein sequence ID" value="QBB70317.1"/>
    <property type="molecule type" value="Genomic_DNA"/>
</dbReference>
<evidence type="ECO:0000313" key="3">
    <source>
        <dbReference type="Proteomes" id="UP000291562"/>
    </source>
</evidence>
<dbReference type="OrthoDB" id="5763254at2"/>
<keyword evidence="1" id="KW-0732">Signal</keyword>
<feature type="chain" id="PRO_5019025800" evidence="1">
    <location>
        <begin position="24"/>
        <end position="501"/>
    </location>
</feature>
<dbReference type="AlphaFoldDB" id="A0A411HIU2"/>
<evidence type="ECO:0000256" key="1">
    <source>
        <dbReference type="SAM" id="SignalP"/>
    </source>
</evidence>
<sequence>MKRKLLIETLFAALTLAATNAQAVALNPNGIGQVLLYPYYTVNVGNQTLISVVNTQNAGKVAKVRFREGYNGREVLDFNLYLSPYDVWTATVFDTANINGRASDGSAEAALLTPDNSCTDPAIETGTVGFTELLPDGRNFVAFSNHAYSALSGDGGPTELSRTRTGHIELIEMATVIGTTLTNITHDNGTPKNCSAIIGAQSSADYTSPTGGLFGSASIVNVQNGTLYGTGAEALSGFYSVSGNLFTASGSALPDLGSGDNSNISAGNAVSYVFDDNGSPITSSWPLSNGGSFDAVSSLFTAIEFFNEFELNPATGSVASEWIITFPTKYHYADPTRTAPTPPFSVLFGKDPAIPASACEIVQTTLQDREERTPQRLDDGGWGSPHYIYPMLCWEAMAIAFQPRAALGYTSSIFGAPLFANTDPLRDIGASGTSGIEHIRLNGRSSNPSTEGNTFFGLPVMGFLAKDFTNKNVTPGVLGNYAGLYRHHLVRLCTRPDGACH</sequence>
<protein>
    <submittedName>
        <fullName evidence="2">Uncharacterized protein</fullName>
    </submittedName>
</protein>
<evidence type="ECO:0000313" key="2">
    <source>
        <dbReference type="EMBL" id="QBB70317.1"/>
    </source>
</evidence>
<name>A0A411HIU2_9GAMM</name>
<organism evidence="2 3">
    <name type="scientific">Pseudolysobacter antarcticus</name>
    <dbReference type="NCBI Taxonomy" id="2511995"/>
    <lineage>
        <taxon>Bacteria</taxon>
        <taxon>Pseudomonadati</taxon>
        <taxon>Pseudomonadota</taxon>
        <taxon>Gammaproteobacteria</taxon>
        <taxon>Lysobacterales</taxon>
        <taxon>Rhodanobacteraceae</taxon>
        <taxon>Pseudolysobacter</taxon>
    </lineage>
</organism>